<accession>A0AAD7DJN5</accession>
<dbReference type="EMBL" id="JARKIE010000049">
    <property type="protein sequence ID" value="KAJ7692909.1"/>
    <property type="molecule type" value="Genomic_DNA"/>
</dbReference>
<evidence type="ECO:0000313" key="2">
    <source>
        <dbReference type="EMBL" id="KAJ7692909.1"/>
    </source>
</evidence>
<proteinExistence type="predicted"/>
<gene>
    <name evidence="2" type="ORF">B0H17DRAFT_512957</name>
</gene>
<feature type="compositionally biased region" description="Gly residues" evidence="1">
    <location>
        <begin position="1"/>
        <end position="17"/>
    </location>
</feature>
<evidence type="ECO:0000313" key="3">
    <source>
        <dbReference type="Proteomes" id="UP001221757"/>
    </source>
</evidence>
<sequence>MGGGRLRMGWGGCGEWVGVGRERGDKRRGDGNKRGDGDREEKETVVDGLHAARRAARAAADAVGREPRGVCGVHAGEFLHALGRKRDGPHHPHGLQLGRHAVGAVFAGHPQHLHRDPAVPRHGALRGHLCDIRRRAPAWRGGRAGGAQLGGLCVSDRRYLGEHRVRVVVAAGARAAPGVRAHVAGRWAVDFGGHARGRTLRDAEDGARAR</sequence>
<dbReference type="AlphaFoldDB" id="A0AAD7DJN5"/>
<name>A0AAD7DJN5_MYCRO</name>
<dbReference type="Proteomes" id="UP001221757">
    <property type="component" value="Unassembled WGS sequence"/>
</dbReference>
<reference evidence="2" key="1">
    <citation type="submission" date="2023-03" db="EMBL/GenBank/DDBJ databases">
        <title>Massive genome expansion in bonnet fungi (Mycena s.s.) driven by repeated elements and novel gene families across ecological guilds.</title>
        <authorList>
            <consortium name="Lawrence Berkeley National Laboratory"/>
            <person name="Harder C.B."/>
            <person name="Miyauchi S."/>
            <person name="Viragh M."/>
            <person name="Kuo A."/>
            <person name="Thoen E."/>
            <person name="Andreopoulos B."/>
            <person name="Lu D."/>
            <person name="Skrede I."/>
            <person name="Drula E."/>
            <person name="Henrissat B."/>
            <person name="Morin E."/>
            <person name="Kohler A."/>
            <person name="Barry K."/>
            <person name="LaButti K."/>
            <person name="Morin E."/>
            <person name="Salamov A."/>
            <person name="Lipzen A."/>
            <person name="Mereny Z."/>
            <person name="Hegedus B."/>
            <person name="Baldrian P."/>
            <person name="Stursova M."/>
            <person name="Weitz H."/>
            <person name="Taylor A."/>
            <person name="Grigoriev I.V."/>
            <person name="Nagy L.G."/>
            <person name="Martin F."/>
            <person name="Kauserud H."/>
        </authorList>
    </citation>
    <scope>NUCLEOTIDE SEQUENCE</scope>
    <source>
        <strain evidence="2">CBHHK067</strain>
    </source>
</reference>
<comment type="caution">
    <text evidence="2">The sequence shown here is derived from an EMBL/GenBank/DDBJ whole genome shotgun (WGS) entry which is preliminary data.</text>
</comment>
<keyword evidence="3" id="KW-1185">Reference proteome</keyword>
<feature type="compositionally biased region" description="Basic and acidic residues" evidence="1">
    <location>
        <begin position="20"/>
        <end position="45"/>
    </location>
</feature>
<organism evidence="2 3">
    <name type="scientific">Mycena rosella</name>
    <name type="common">Pink bonnet</name>
    <name type="synonym">Agaricus rosellus</name>
    <dbReference type="NCBI Taxonomy" id="1033263"/>
    <lineage>
        <taxon>Eukaryota</taxon>
        <taxon>Fungi</taxon>
        <taxon>Dikarya</taxon>
        <taxon>Basidiomycota</taxon>
        <taxon>Agaricomycotina</taxon>
        <taxon>Agaricomycetes</taxon>
        <taxon>Agaricomycetidae</taxon>
        <taxon>Agaricales</taxon>
        <taxon>Marasmiineae</taxon>
        <taxon>Mycenaceae</taxon>
        <taxon>Mycena</taxon>
    </lineage>
</organism>
<protein>
    <submittedName>
        <fullName evidence="2">Uncharacterized protein</fullName>
    </submittedName>
</protein>
<feature type="region of interest" description="Disordered" evidence="1">
    <location>
        <begin position="1"/>
        <end position="45"/>
    </location>
</feature>
<evidence type="ECO:0000256" key="1">
    <source>
        <dbReference type="SAM" id="MobiDB-lite"/>
    </source>
</evidence>